<dbReference type="EMBL" id="CP029463">
    <property type="protein sequence ID" value="AWM14388.1"/>
    <property type="molecule type" value="Genomic_DNA"/>
</dbReference>
<evidence type="ECO:0000313" key="2">
    <source>
        <dbReference type="EMBL" id="AWM14388.1"/>
    </source>
</evidence>
<organism evidence="2 3">
    <name type="scientific">Flavobacterium sediminis</name>
    <dbReference type="NCBI Taxonomy" id="2201181"/>
    <lineage>
        <taxon>Bacteria</taxon>
        <taxon>Pseudomonadati</taxon>
        <taxon>Bacteroidota</taxon>
        <taxon>Flavobacteriia</taxon>
        <taxon>Flavobacteriales</taxon>
        <taxon>Flavobacteriaceae</taxon>
        <taxon>Flavobacterium</taxon>
    </lineage>
</organism>
<dbReference type="RefSeq" id="WP_109569748.1">
    <property type="nucleotide sequence ID" value="NZ_CP029463.1"/>
</dbReference>
<reference evidence="2 3" key="1">
    <citation type="submission" date="2018-05" db="EMBL/GenBank/DDBJ databases">
        <title>Flavobacterium sp. MEBiC07310.</title>
        <authorList>
            <person name="Baek K."/>
        </authorList>
    </citation>
    <scope>NUCLEOTIDE SEQUENCE [LARGE SCALE GENOMIC DNA]</scope>
    <source>
        <strain evidence="2 3">MEBiC07310</strain>
    </source>
</reference>
<dbReference type="AlphaFoldDB" id="A0A2U8QW49"/>
<dbReference type="OrthoDB" id="1119476at2"/>
<dbReference type="Proteomes" id="UP000245429">
    <property type="component" value="Chromosome"/>
</dbReference>
<protein>
    <submittedName>
        <fullName evidence="2">Uncharacterized protein</fullName>
    </submittedName>
</protein>
<dbReference type="KEGG" id="fse:DI487_11330"/>
<feature type="chain" id="PRO_5015890440" evidence="1">
    <location>
        <begin position="21"/>
        <end position="149"/>
    </location>
</feature>
<proteinExistence type="predicted"/>
<gene>
    <name evidence="2" type="ORF">DI487_11330</name>
</gene>
<accession>A0A2U8QW49</accession>
<name>A0A2U8QW49_9FLAO</name>
<evidence type="ECO:0000256" key="1">
    <source>
        <dbReference type="SAM" id="SignalP"/>
    </source>
</evidence>
<keyword evidence="1" id="KW-0732">Signal</keyword>
<sequence length="149" mass="16821">MKFTKLIMFLLMVTLPFVSCNDNCSDVDAPDSASLFISCIDEVSGENVFENETFSGDQIVVTDEDDELVSFSFIETKNFIHITFPAGLVEGKIITVKLENTETSDVREIEIHLDVVSQEEECYTLYKVDNVVFPNNESELIDGIYEVKI</sequence>
<keyword evidence="3" id="KW-1185">Reference proteome</keyword>
<feature type="signal peptide" evidence="1">
    <location>
        <begin position="1"/>
        <end position="20"/>
    </location>
</feature>
<evidence type="ECO:0000313" key="3">
    <source>
        <dbReference type="Proteomes" id="UP000245429"/>
    </source>
</evidence>